<proteinExistence type="predicted"/>
<sequence length="125" mass="13552">MGPSSSLSNTIFLFLFFAVVGVWQAEFSWVKKMVMVFFFSVTTPLGIVIGMGLSRTYGDNSPTALITIGILKAYSAGLLIYMALVDLLAFDFMGPKLQGSVKLQIKSYVTVFLGAGAMSLMAEWA</sequence>
<organism evidence="6 7">
    <name type="scientific">Trapa natans</name>
    <name type="common">Water chestnut</name>
    <dbReference type="NCBI Taxonomy" id="22666"/>
    <lineage>
        <taxon>Eukaryota</taxon>
        <taxon>Viridiplantae</taxon>
        <taxon>Streptophyta</taxon>
        <taxon>Embryophyta</taxon>
        <taxon>Tracheophyta</taxon>
        <taxon>Spermatophyta</taxon>
        <taxon>Magnoliopsida</taxon>
        <taxon>eudicotyledons</taxon>
        <taxon>Gunneridae</taxon>
        <taxon>Pentapetalae</taxon>
        <taxon>rosids</taxon>
        <taxon>malvids</taxon>
        <taxon>Myrtales</taxon>
        <taxon>Lythraceae</taxon>
        <taxon>Trapa</taxon>
    </lineage>
</organism>
<keyword evidence="2 5" id="KW-0812">Transmembrane</keyword>
<dbReference type="PANTHER" id="PTHR11040:SF48">
    <property type="entry name" value="ZINC TRANSPORTER 10-RELATED"/>
    <property type="match status" value="1"/>
</dbReference>
<accession>A0AAN7QUZ8</accession>
<keyword evidence="3 5" id="KW-1133">Transmembrane helix</keyword>
<feature type="transmembrane region" description="Helical" evidence="5">
    <location>
        <begin position="105"/>
        <end position="122"/>
    </location>
</feature>
<dbReference type="AlphaFoldDB" id="A0AAN7QUZ8"/>
<name>A0AAN7QUZ8_TRANT</name>
<evidence type="ECO:0000256" key="2">
    <source>
        <dbReference type="ARBA" id="ARBA00022692"/>
    </source>
</evidence>
<dbReference type="InterPro" id="IPR003689">
    <property type="entry name" value="ZIP"/>
</dbReference>
<dbReference type="GO" id="GO:0005385">
    <property type="term" value="F:zinc ion transmembrane transporter activity"/>
    <property type="evidence" value="ECO:0007669"/>
    <property type="project" value="TreeGrafter"/>
</dbReference>
<dbReference type="EMBL" id="JAXQNO010000018">
    <property type="protein sequence ID" value="KAK4776945.1"/>
    <property type="molecule type" value="Genomic_DNA"/>
</dbReference>
<feature type="transmembrane region" description="Helical" evidence="5">
    <location>
        <begin position="35"/>
        <end position="53"/>
    </location>
</feature>
<dbReference type="GO" id="GO:0005886">
    <property type="term" value="C:plasma membrane"/>
    <property type="evidence" value="ECO:0007669"/>
    <property type="project" value="TreeGrafter"/>
</dbReference>
<evidence type="ECO:0000313" key="6">
    <source>
        <dbReference type="EMBL" id="KAK4776945.1"/>
    </source>
</evidence>
<evidence type="ECO:0000256" key="4">
    <source>
        <dbReference type="ARBA" id="ARBA00023136"/>
    </source>
</evidence>
<keyword evidence="7" id="KW-1185">Reference proteome</keyword>
<dbReference type="Pfam" id="PF02535">
    <property type="entry name" value="Zip"/>
    <property type="match status" value="1"/>
</dbReference>
<reference evidence="6 7" key="1">
    <citation type="journal article" date="2023" name="Hortic Res">
        <title>Pangenome of water caltrop reveals structural variations and asymmetric subgenome divergence after allopolyploidization.</title>
        <authorList>
            <person name="Zhang X."/>
            <person name="Chen Y."/>
            <person name="Wang L."/>
            <person name="Yuan Y."/>
            <person name="Fang M."/>
            <person name="Shi L."/>
            <person name="Lu R."/>
            <person name="Comes H.P."/>
            <person name="Ma Y."/>
            <person name="Chen Y."/>
            <person name="Huang G."/>
            <person name="Zhou Y."/>
            <person name="Zheng Z."/>
            <person name="Qiu Y."/>
        </authorList>
    </citation>
    <scope>NUCLEOTIDE SEQUENCE [LARGE SCALE GENOMIC DNA]</scope>
    <source>
        <strain evidence="6">F231</strain>
    </source>
</reference>
<evidence type="ECO:0000256" key="5">
    <source>
        <dbReference type="SAM" id="Phobius"/>
    </source>
</evidence>
<feature type="transmembrane region" description="Helical" evidence="5">
    <location>
        <begin position="6"/>
        <end position="23"/>
    </location>
</feature>
<protein>
    <submittedName>
        <fullName evidence="6">Uncharacterized protein</fullName>
    </submittedName>
</protein>
<evidence type="ECO:0000256" key="1">
    <source>
        <dbReference type="ARBA" id="ARBA00004141"/>
    </source>
</evidence>
<comment type="subcellular location">
    <subcellularLocation>
        <location evidence="1">Membrane</location>
        <topology evidence="1">Multi-pass membrane protein</topology>
    </subcellularLocation>
</comment>
<gene>
    <name evidence="6" type="ORF">SAY86_005633</name>
</gene>
<evidence type="ECO:0000256" key="3">
    <source>
        <dbReference type="ARBA" id="ARBA00022989"/>
    </source>
</evidence>
<keyword evidence="4 5" id="KW-0472">Membrane</keyword>
<dbReference type="PANTHER" id="PTHR11040">
    <property type="entry name" value="ZINC/IRON TRANSPORTER"/>
    <property type="match status" value="1"/>
</dbReference>
<comment type="caution">
    <text evidence="6">The sequence shown here is derived from an EMBL/GenBank/DDBJ whole genome shotgun (WGS) entry which is preliminary data.</text>
</comment>
<dbReference type="Proteomes" id="UP001346149">
    <property type="component" value="Unassembled WGS sequence"/>
</dbReference>
<evidence type="ECO:0000313" key="7">
    <source>
        <dbReference type="Proteomes" id="UP001346149"/>
    </source>
</evidence>
<feature type="transmembrane region" description="Helical" evidence="5">
    <location>
        <begin position="73"/>
        <end position="93"/>
    </location>
</feature>